<accession>A0A6A5UFU5</accession>
<dbReference type="Proteomes" id="UP000800035">
    <property type="component" value="Unassembled WGS sequence"/>
</dbReference>
<name>A0A6A5UFU5_9PLEO</name>
<sequence length="188" mass="20157">MSDIPRIPPLRMTDDDPTVSEAAILSGGGNSQRFGYPSRLGDDYLPILEPFVTPQHAANARPAGLASVSTRPAAIPPNSADILTEMLATRLDLSRDDVPSDTLANMPATKLNISRDGGPSKLAQTRACELEETLETTTSAMASTSRALESLTEVELALESVSSTMEESIRALERLMLGGFEPNIVFQR</sequence>
<organism evidence="1 2">
    <name type="scientific">Byssothecium circinans</name>
    <dbReference type="NCBI Taxonomy" id="147558"/>
    <lineage>
        <taxon>Eukaryota</taxon>
        <taxon>Fungi</taxon>
        <taxon>Dikarya</taxon>
        <taxon>Ascomycota</taxon>
        <taxon>Pezizomycotina</taxon>
        <taxon>Dothideomycetes</taxon>
        <taxon>Pleosporomycetidae</taxon>
        <taxon>Pleosporales</taxon>
        <taxon>Massarineae</taxon>
        <taxon>Massarinaceae</taxon>
        <taxon>Byssothecium</taxon>
    </lineage>
</organism>
<dbReference type="EMBL" id="ML976977">
    <property type="protein sequence ID" value="KAF1963494.1"/>
    <property type="molecule type" value="Genomic_DNA"/>
</dbReference>
<proteinExistence type="predicted"/>
<protein>
    <submittedName>
        <fullName evidence="1">Uncharacterized protein</fullName>
    </submittedName>
</protein>
<reference evidence="1" key="1">
    <citation type="journal article" date="2020" name="Stud. Mycol.">
        <title>101 Dothideomycetes genomes: a test case for predicting lifestyles and emergence of pathogens.</title>
        <authorList>
            <person name="Haridas S."/>
            <person name="Albert R."/>
            <person name="Binder M."/>
            <person name="Bloem J."/>
            <person name="Labutti K."/>
            <person name="Salamov A."/>
            <person name="Andreopoulos B."/>
            <person name="Baker S."/>
            <person name="Barry K."/>
            <person name="Bills G."/>
            <person name="Bluhm B."/>
            <person name="Cannon C."/>
            <person name="Castanera R."/>
            <person name="Culley D."/>
            <person name="Daum C."/>
            <person name="Ezra D."/>
            <person name="Gonzalez J."/>
            <person name="Henrissat B."/>
            <person name="Kuo A."/>
            <person name="Liang C."/>
            <person name="Lipzen A."/>
            <person name="Lutzoni F."/>
            <person name="Magnuson J."/>
            <person name="Mondo S."/>
            <person name="Nolan M."/>
            <person name="Ohm R."/>
            <person name="Pangilinan J."/>
            <person name="Park H.-J."/>
            <person name="Ramirez L."/>
            <person name="Alfaro M."/>
            <person name="Sun H."/>
            <person name="Tritt A."/>
            <person name="Yoshinaga Y."/>
            <person name="Zwiers L.-H."/>
            <person name="Turgeon B."/>
            <person name="Goodwin S."/>
            <person name="Spatafora J."/>
            <person name="Crous P."/>
            <person name="Grigoriev I."/>
        </authorList>
    </citation>
    <scope>NUCLEOTIDE SEQUENCE</scope>
    <source>
        <strain evidence="1">CBS 675.92</strain>
    </source>
</reference>
<keyword evidence="2" id="KW-1185">Reference proteome</keyword>
<evidence type="ECO:0000313" key="2">
    <source>
        <dbReference type="Proteomes" id="UP000800035"/>
    </source>
</evidence>
<gene>
    <name evidence="1" type="ORF">CC80DRAFT_541428</name>
</gene>
<evidence type="ECO:0000313" key="1">
    <source>
        <dbReference type="EMBL" id="KAF1963494.1"/>
    </source>
</evidence>
<dbReference type="AlphaFoldDB" id="A0A6A5UFU5"/>